<keyword evidence="5" id="KW-0862">Zinc</keyword>
<comment type="caution">
    <text evidence="9">The sequence shown here is derived from an EMBL/GenBank/DDBJ whole genome shotgun (WGS) entry which is preliminary data.</text>
</comment>
<dbReference type="GO" id="GO:0046872">
    <property type="term" value="F:metal ion binding"/>
    <property type="evidence" value="ECO:0007669"/>
    <property type="project" value="UniProtKB-KW"/>
</dbReference>
<feature type="coiled-coil region" evidence="7">
    <location>
        <begin position="281"/>
        <end position="312"/>
    </location>
</feature>
<name>A0A2S4LW16_9HYPH</name>
<organism evidence="9 10">
    <name type="scientific">Bosea psychrotolerans</name>
    <dbReference type="NCBI Taxonomy" id="1871628"/>
    <lineage>
        <taxon>Bacteria</taxon>
        <taxon>Pseudomonadati</taxon>
        <taxon>Pseudomonadota</taxon>
        <taxon>Alphaproteobacteria</taxon>
        <taxon>Hyphomicrobiales</taxon>
        <taxon>Boseaceae</taxon>
        <taxon>Bosea</taxon>
    </lineage>
</organism>
<dbReference type="GO" id="GO:0006508">
    <property type="term" value="P:proteolysis"/>
    <property type="evidence" value="ECO:0007669"/>
    <property type="project" value="UniProtKB-KW"/>
</dbReference>
<dbReference type="Pfam" id="PF01551">
    <property type="entry name" value="Peptidase_M23"/>
    <property type="match status" value="1"/>
</dbReference>
<dbReference type="PANTHER" id="PTHR21666:SF288">
    <property type="entry name" value="CELL DIVISION PROTEIN YTFB"/>
    <property type="match status" value="1"/>
</dbReference>
<comment type="cofactor">
    <cofactor evidence="1">
        <name>Zn(2+)</name>
        <dbReference type="ChEBI" id="CHEBI:29105"/>
    </cofactor>
</comment>
<evidence type="ECO:0000256" key="3">
    <source>
        <dbReference type="ARBA" id="ARBA00022723"/>
    </source>
</evidence>
<evidence type="ECO:0000313" key="10">
    <source>
        <dbReference type="Proteomes" id="UP000236919"/>
    </source>
</evidence>
<reference evidence="9 10" key="1">
    <citation type="submission" date="2018-01" db="EMBL/GenBank/DDBJ databases">
        <title>Genomic Encyclopedia of Type Strains, Phase III (KMG-III): the genomes of soil and plant-associated and newly described type strains.</title>
        <authorList>
            <person name="Whitman W."/>
        </authorList>
    </citation>
    <scope>NUCLEOTIDE SEQUENCE [LARGE SCALE GENOMIC DNA]</scope>
    <source>
        <strain evidence="9 10">1131</strain>
    </source>
</reference>
<gene>
    <name evidence="9" type="ORF">CYD53_12339</name>
</gene>
<dbReference type="PANTHER" id="PTHR21666">
    <property type="entry name" value="PEPTIDASE-RELATED"/>
    <property type="match status" value="1"/>
</dbReference>
<keyword evidence="3" id="KW-0479">Metal-binding</keyword>
<evidence type="ECO:0000256" key="7">
    <source>
        <dbReference type="SAM" id="Coils"/>
    </source>
</evidence>
<evidence type="ECO:0000256" key="1">
    <source>
        <dbReference type="ARBA" id="ARBA00001947"/>
    </source>
</evidence>
<evidence type="ECO:0000256" key="5">
    <source>
        <dbReference type="ARBA" id="ARBA00022833"/>
    </source>
</evidence>
<dbReference type="AlphaFoldDB" id="A0A2S4LW16"/>
<evidence type="ECO:0000256" key="6">
    <source>
        <dbReference type="ARBA" id="ARBA00023049"/>
    </source>
</evidence>
<accession>A0A2S4LW16</accession>
<evidence type="ECO:0000256" key="2">
    <source>
        <dbReference type="ARBA" id="ARBA00022670"/>
    </source>
</evidence>
<evidence type="ECO:0000256" key="4">
    <source>
        <dbReference type="ARBA" id="ARBA00022801"/>
    </source>
</evidence>
<keyword evidence="7" id="KW-0175">Coiled coil</keyword>
<dbReference type="InterPro" id="IPR016047">
    <property type="entry name" value="M23ase_b-sheet_dom"/>
</dbReference>
<dbReference type="CDD" id="cd12797">
    <property type="entry name" value="M23_peptidase"/>
    <property type="match status" value="1"/>
</dbReference>
<feature type="coiled-coil region" evidence="7">
    <location>
        <begin position="67"/>
        <end position="115"/>
    </location>
</feature>
<dbReference type="InterPro" id="IPR050570">
    <property type="entry name" value="Cell_wall_metabolism_enzyme"/>
</dbReference>
<dbReference type="Gene3D" id="6.10.250.3150">
    <property type="match status" value="1"/>
</dbReference>
<evidence type="ECO:0000313" key="9">
    <source>
        <dbReference type="EMBL" id="POR46642.1"/>
    </source>
</evidence>
<feature type="domain" description="M23ase beta-sheet core" evidence="8">
    <location>
        <begin position="359"/>
        <end position="461"/>
    </location>
</feature>
<keyword evidence="2" id="KW-0645">Protease</keyword>
<dbReference type="Proteomes" id="UP000236919">
    <property type="component" value="Unassembled WGS sequence"/>
</dbReference>
<dbReference type="EMBL" id="PQFZ01000023">
    <property type="protein sequence ID" value="POR46642.1"/>
    <property type="molecule type" value="Genomic_DNA"/>
</dbReference>
<evidence type="ECO:0000259" key="8">
    <source>
        <dbReference type="Pfam" id="PF01551"/>
    </source>
</evidence>
<protein>
    <submittedName>
        <fullName evidence="9">Septal ring factor EnvC (AmiA/AmiB activator)</fullName>
    </submittedName>
</protein>
<keyword evidence="10" id="KW-1185">Reference proteome</keyword>
<dbReference type="SUPFAM" id="SSF51261">
    <property type="entry name" value="Duplicated hybrid motif"/>
    <property type="match status" value="1"/>
</dbReference>
<dbReference type="InterPro" id="IPR011055">
    <property type="entry name" value="Dup_hybrid_motif"/>
</dbReference>
<dbReference type="GO" id="GO:0004222">
    <property type="term" value="F:metalloendopeptidase activity"/>
    <property type="evidence" value="ECO:0007669"/>
    <property type="project" value="TreeGrafter"/>
</dbReference>
<dbReference type="Gene3D" id="2.70.70.10">
    <property type="entry name" value="Glucose Permease (Domain IIA)"/>
    <property type="match status" value="1"/>
</dbReference>
<proteinExistence type="predicted"/>
<keyword evidence="4" id="KW-0378">Hydrolase</keyword>
<keyword evidence="6" id="KW-0482">Metalloprotease</keyword>
<sequence>MRLFRPLIRGWRSPARSWHRGMPSDKGFRASCRQARRAFGALSLALFIASLPAAAQSPDPEQLTREAQAKQVEKQAREAELKAIEQRLAGNAEARSKLEAEIAGIRADRAALNKALLEATQRTQAVERRIGAIEDRLGLLQSSEAAIRRSLEGRRGLISEVLAALQRIGRRPPPAVLVRPEDILEAVRASMLLGAVVPELRQEIEILGSDLGELVRLRENITGDRKAITTELEGLATERQRLASLIEARREREAGAARDVEEQRSVGGELAAQARSLRDFVERMEKEISTANRAAETARQALESETREQRQRMAALAFKDPARLAPKIAFAEARGLLPLPAAGSQLRGFGESDGAGGTTRGISVSTRPNALVSAPSDAWVVYAGPFRSFGQLLILNAGGGYYLLLAGMQRIDVSLNQFVLAGEPVAVMGETSEAAATIVGSGTGQPVLYIEFRKDGVSVDPTPWWTKSQGEKVRG</sequence>